<dbReference type="Pfam" id="PF13412">
    <property type="entry name" value="HTH_24"/>
    <property type="match status" value="1"/>
</dbReference>
<dbReference type="InterPro" id="IPR038461">
    <property type="entry name" value="Schlafen_AlbA_2_dom_sf"/>
</dbReference>
<dbReference type="RefSeq" id="WP_025253786.1">
    <property type="nucleotide sequence ID" value="NZ_CP004353.1"/>
</dbReference>
<feature type="domain" description="Schlafen AlbA-2" evidence="1">
    <location>
        <begin position="21"/>
        <end position="114"/>
    </location>
</feature>
<dbReference type="SUPFAM" id="SSF46785">
    <property type="entry name" value="Winged helix' DNA-binding domain"/>
    <property type="match status" value="1"/>
</dbReference>
<keyword evidence="3" id="KW-1185">Reference proteome</keyword>
<dbReference type="KEGG" id="cvt:B843_12140"/>
<dbReference type="InterPro" id="IPR036390">
    <property type="entry name" value="WH_DNA-bd_sf"/>
</dbReference>
<dbReference type="Gene3D" id="1.10.10.10">
    <property type="entry name" value="Winged helix-like DNA-binding domain superfamily/Winged helix DNA-binding domain"/>
    <property type="match status" value="1"/>
</dbReference>
<dbReference type="Gene3D" id="3.30.950.30">
    <property type="entry name" value="Schlafen, AAA domain"/>
    <property type="match status" value="1"/>
</dbReference>
<dbReference type="AlphaFoldDB" id="W5Y4G1"/>
<evidence type="ECO:0000259" key="1">
    <source>
        <dbReference type="Pfam" id="PF04326"/>
    </source>
</evidence>
<protein>
    <recommendedName>
        <fullName evidence="1">Schlafen AlbA-2 domain-containing protein</fullName>
    </recommendedName>
</protein>
<sequence length="496" mass="54312">MEAQELAELIQGLRLRRTDTAQVEAKSAVRGLPKNLVHSLSAFSNTAGGTVILGIDEEAGFVPAEGFNANAIADALAEACSEKMVPPVRATISIEEFEGAPVVVAYVPELATSEKPCYIATVGKYAGSYFRGHDGDRLLKPYEIDRLEENKYQPAWDLEPVREAGLDDLDPDLVVKILERERTIHAEVFGKLSDEKAMKSLRMVVEDEGGKLRPTLAGLLAAGIYPQQFFPRLNVTFAAYTGTDRSSDSRGQRFVDTASFIGPIPTLVYETVQAVARNTRLGGVVKGAFRKDLPDYPPVAVREAITNALMHRDYSPQARGSQVQVDLFVDRLEITNPGGLYGAVTIESLGKYGISSTRNQHLSALLEVTPSRVAGRGFVADNRGTGYAEIIDELARELLPPPTPRDSLTSFSLTFLRRAMTEPERAAATFGGNKELIISYLREHYSATSRELAAAAGLSQNGVRKILNQLIEEGMVERMEALRSPKQRYRLVESIP</sequence>
<dbReference type="eggNOG" id="COG2865">
    <property type="taxonomic scope" value="Bacteria"/>
</dbReference>
<dbReference type="STRING" id="1224164.B843_12140"/>
<dbReference type="HOGENOM" id="CLU_024970_6_0_11"/>
<dbReference type="PANTHER" id="PTHR30595:SF6">
    <property type="entry name" value="SCHLAFEN ALBA-2 DOMAIN-CONTAINING PROTEIN"/>
    <property type="match status" value="1"/>
</dbReference>
<accession>W5Y4G1</accession>
<gene>
    <name evidence="2" type="ORF">B843_12140</name>
</gene>
<dbReference type="Pfam" id="PF04326">
    <property type="entry name" value="SLFN_AlbA_2"/>
    <property type="match status" value="1"/>
</dbReference>
<dbReference type="Pfam" id="PF13749">
    <property type="entry name" value="HATPase_c_4"/>
    <property type="match status" value="1"/>
</dbReference>
<proteinExistence type="predicted"/>
<organism evidence="2 3">
    <name type="scientific">Corynebacterium vitaeruminis DSM 20294</name>
    <dbReference type="NCBI Taxonomy" id="1224164"/>
    <lineage>
        <taxon>Bacteria</taxon>
        <taxon>Bacillati</taxon>
        <taxon>Actinomycetota</taxon>
        <taxon>Actinomycetes</taxon>
        <taxon>Mycobacteriales</taxon>
        <taxon>Corynebacteriaceae</taxon>
        <taxon>Corynebacterium</taxon>
    </lineage>
</organism>
<dbReference type="InterPro" id="IPR007421">
    <property type="entry name" value="Schlafen_AlbA_2_dom"/>
</dbReference>
<reference evidence="2 3" key="1">
    <citation type="submission" date="2013-02" db="EMBL/GenBank/DDBJ databases">
        <title>The complete genome sequence of Corynebacterium vitaeruminis DSM 20294.</title>
        <authorList>
            <person name="Ruckert C."/>
            <person name="Albersmeier A."/>
            <person name="Kalinowski J."/>
        </authorList>
    </citation>
    <scope>NUCLEOTIDE SEQUENCE [LARGE SCALE GENOMIC DNA]</scope>
    <source>
        <strain evidence="3">ATCC 10234</strain>
    </source>
</reference>
<dbReference type="PATRIC" id="fig|1224164.3.peg.2449"/>
<dbReference type="eggNOG" id="COG1846">
    <property type="taxonomic scope" value="Bacteria"/>
</dbReference>
<dbReference type="InterPro" id="IPR038475">
    <property type="entry name" value="RecG_C_sf"/>
</dbReference>
<dbReference type="PANTHER" id="PTHR30595">
    <property type="entry name" value="GLPR-RELATED TRANSCRIPTIONAL REPRESSOR"/>
    <property type="match status" value="1"/>
</dbReference>
<evidence type="ECO:0000313" key="2">
    <source>
        <dbReference type="EMBL" id="AHI23804.1"/>
    </source>
</evidence>
<evidence type="ECO:0000313" key="3">
    <source>
        <dbReference type="Proteomes" id="UP000019222"/>
    </source>
</evidence>
<dbReference type="EMBL" id="CP004353">
    <property type="protein sequence ID" value="AHI23804.1"/>
    <property type="molecule type" value="Genomic_DNA"/>
</dbReference>
<name>W5Y4G1_9CORY</name>
<dbReference type="Proteomes" id="UP000019222">
    <property type="component" value="Chromosome"/>
</dbReference>
<dbReference type="InterPro" id="IPR036388">
    <property type="entry name" value="WH-like_DNA-bd_sf"/>
</dbReference>
<dbReference type="Gene3D" id="3.30.565.60">
    <property type="match status" value="1"/>
</dbReference>
<dbReference type="InterPro" id="IPR011991">
    <property type="entry name" value="ArsR-like_HTH"/>
</dbReference>
<dbReference type="CDD" id="cd00090">
    <property type="entry name" value="HTH_ARSR"/>
    <property type="match status" value="1"/>
</dbReference>